<reference evidence="1 2" key="1">
    <citation type="journal article" date="2016" name="Nat. Commun.">
        <title>Thousands of microbial genomes shed light on interconnected biogeochemical processes in an aquifer system.</title>
        <authorList>
            <person name="Anantharaman K."/>
            <person name="Brown C.T."/>
            <person name="Hug L.A."/>
            <person name="Sharon I."/>
            <person name="Castelle C.J."/>
            <person name="Probst A.J."/>
            <person name="Thomas B.C."/>
            <person name="Singh A."/>
            <person name="Wilkins M.J."/>
            <person name="Karaoz U."/>
            <person name="Brodie E.L."/>
            <person name="Williams K.H."/>
            <person name="Hubbard S.S."/>
            <person name="Banfield J.F."/>
        </authorList>
    </citation>
    <scope>NUCLEOTIDE SEQUENCE [LARGE SCALE GENOMIC DNA]</scope>
</reference>
<dbReference type="SUPFAM" id="SSF54211">
    <property type="entry name" value="Ribosomal protein S5 domain 2-like"/>
    <property type="match status" value="1"/>
</dbReference>
<dbReference type="AlphaFoldDB" id="A0A1G2B487"/>
<dbReference type="InterPro" id="IPR020568">
    <property type="entry name" value="Ribosomal_Su5_D2-typ_SF"/>
</dbReference>
<evidence type="ECO:0000313" key="1">
    <source>
        <dbReference type="EMBL" id="OGY83984.1"/>
    </source>
</evidence>
<dbReference type="EMBL" id="MHKE01000012">
    <property type="protein sequence ID" value="OGY83984.1"/>
    <property type="molecule type" value="Genomic_DNA"/>
</dbReference>
<dbReference type="InterPro" id="IPR014721">
    <property type="entry name" value="Ribsml_uS5_D2-typ_fold_subgr"/>
</dbReference>
<proteinExistence type="predicted"/>
<name>A0A1G2B487_9BACT</name>
<evidence type="ECO:0008006" key="3">
    <source>
        <dbReference type="Google" id="ProtNLM"/>
    </source>
</evidence>
<dbReference type="Proteomes" id="UP000179164">
    <property type="component" value="Unassembled WGS sequence"/>
</dbReference>
<dbReference type="Gene3D" id="3.30.230.10">
    <property type="match status" value="1"/>
</dbReference>
<protein>
    <recommendedName>
        <fullName evidence="3">GHMP kinase N-terminal domain-containing protein</fullName>
    </recommendedName>
</protein>
<organism evidence="1 2">
    <name type="scientific">Candidatus Kerfeldbacteria bacterium RIFCSPLOWO2_01_FULL_48_11</name>
    <dbReference type="NCBI Taxonomy" id="1798543"/>
    <lineage>
        <taxon>Bacteria</taxon>
        <taxon>Candidatus Kerfeldiibacteriota</taxon>
    </lineage>
</organism>
<accession>A0A1G2B487</accession>
<comment type="caution">
    <text evidence="1">The sequence shown here is derived from an EMBL/GenBank/DDBJ whole genome shotgun (WGS) entry which is preliminary data.</text>
</comment>
<sequence>MNHAGRISMNSESLRSRFPEVYKEFFAKCSTVVSAPGSFFWSAGLAVIYGGIGVIEKIPLRVYVGIERDHDTTLRFGDYISYIPHQQQFENFSHNKVYEEKLLQLLDDVCRGLPNTVGGKIHILSEVPRGAGLNQSGASNMGISVLLALESGMTDREHIEKQVSTKTPELQKDPVFDKIFRTSWKLEACAHADVGSGGGTYAAFVASASPILFYSERRQGTFSEHPYARYPSNVEGHYEMFDTIEYAGYRLKDLFGWRGEPVWPIDYGLIYLGQQKHSGIFLGPMRIIKKSLDRLEDFVVEHMKEFPSSSRDVDPAFYFMTQANNHRGFWEKSINFLLILSVKAIDDLKKLVENGTAEALNEFVDTVDLQEQVMKFFTKGITQSDEVGFLSRIRDIISNKATNGLRSIKFLPDRADAGGDLLFVAPQGYLQDHIEEFQTLLRTHVSPLIRIDYMSWIDGIETGGVHVEQNLTMKQFSDFISHGTLHVAEWKSESLPTHRVYSVEAFEESKMHMDLLLDELEHKILVNGRPLTSKDIKSAKATIEILKVLLENLGEDVPAMQLPESAYIERNEMQSKIISPLATSFKRITGKHLPLSLHGGLRKNFAMKLDKSDLTIGVLERKE</sequence>
<gene>
    <name evidence="1" type="ORF">A2898_01780</name>
</gene>
<evidence type="ECO:0000313" key="2">
    <source>
        <dbReference type="Proteomes" id="UP000179164"/>
    </source>
</evidence>